<dbReference type="InterPro" id="IPR000086">
    <property type="entry name" value="NUDIX_hydrolase_dom"/>
</dbReference>
<reference evidence="6 7" key="1">
    <citation type="submission" date="2024-05" db="EMBL/GenBank/DDBJ databases">
        <authorList>
            <person name="Liu Q."/>
            <person name="Xin Y.-H."/>
        </authorList>
    </citation>
    <scope>NUCLEOTIDE SEQUENCE [LARGE SCALE GENOMIC DNA]</scope>
    <source>
        <strain evidence="6 7">CGMCC 1.10181</strain>
    </source>
</reference>
<dbReference type="Pfam" id="PF00293">
    <property type="entry name" value="NUDIX"/>
    <property type="match status" value="1"/>
</dbReference>
<keyword evidence="3" id="KW-0460">Magnesium</keyword>
<sequence>MSVRAERPAARILLVDGEGRVLLFRFDPGDRPPFWCTPGGAVDPGESYAEAARRELREETGLELECGPEVAQRHVEFVTIEGVPVTADERYFLVRTDRSEIDTAGHTPLERRVMQSWRWFARDEIAAHPERIFPEDLLALLAATETADA</sequence>
<name>A0ABU9XZD0_9SPHN</name>
<organism evidence="6 7">
    <name type="scientific">Sphingomonas oligophenolica</name>
    <dbReference type="NCBI Taxonomy" id="301154"/>
    <lineage>
        <taxon>Bacteria</taxon>
        <taxon>Pseudomonadati</taxon>
        <taxon>Pseudomonadota</taxon>
        <taxon>Alphaproteobacteria</taxon>
        <taxon>Sphingomonadales</taxon>
        <taxon>Sphingomonadaceae</taxon>
        <taxon>Sphingomonas</taxon>
    </lineage>
</organism>
<dbReference type="InterPro" id="IPR015797">
    <property type="entry name" value="NUDIX_hydrolase-like_dom_sf"/>
</dbReference>
<dbReference type="RefSeq" id="WP_343891580.1">
    <property type="nucleotide sequence ID" value="NZ_BAAAEH010000047.1"/>
</dbReference>
<dbReference type="SUPFAM" id="SSF55811">
    <property type="entry name" value="Nudix"/>
    <property type="match status" value="1"/>
</dbReference>
<comment type="caution">
    <text evidence="6">The sequence shown here is derived from an EMBL/GenBank/DDBJ whole genome shotgun (WGS) entry which is preliminary data.</text>
</comment>
<comment type="cofactor">
    <cofactor evidence="1">
        <name>Mg(2+)</name>
        <dbReference type="ChEBI" id="CHEBI:18420"/>
    </cofactor>
</comment>
<evidence type="ECO:0000313" key="6">
    <source>
        <dbReference type="EMBL" id="MEN2788921.1"/>
    </source>
</evidence>
<accession>A0ABU9XZD0</accession>
<evidence type="ECO:0000256" key="1">
    <source>
        <dbReference type="ARBA" id="ARBA00001946"/>
    </source>
</evidence>
<dbReference type="PANTHER" id="PTHR43046:SF12">
    <property type="entry name" value="GDP-MANNOSE MANNOSYL HYDROLASE"/>
    <property type="match status" value="1"/>
</dbReference>
<dbReference type="PROSITE" id="PS51462">
    <property type="entry name" value="NUDIX"/>
    <property type="match status" value="1"/>
</dbReference>
<proteinExistence type="inferred from homology"/>
<evidence type="ECO:0000259" key="5">
    <source>
        <dbReference type="PROSITE" id="PS51462"/>
    </source>
</evidence>
<comment type="similarity">
    <text evidence="4">Belongs to the Nudix hydrolase family.</text>
</comment>
<dbReference type="PROSITE" id="PS00893">
    <property type="entry name" value="NUDIX_BOX"/>
    <property type="match status" value="1"/>
</dbReference>
<keyword evidence="2 4" id="KW-0378">Hydrolase</keyword>
<evidence type="ECO:0000256" key="2">
    <source>
        <dbReference type="ARBA" id="ARBA00022801"/>
    </source>
</evidence>
<dbReference type="CDD" id="cd04685">
    <property type="entry name" value="NUDIX_Hydrolase"/>
    <property type="match status" value="1"/>
</dbReference>
<evidence type="ECO:0000313" key="7">
    <source>
        <dbReference type="Proteomes" id="UP001419910"/>
    </source>
</evidence>
<gene>
    <name evidence="6" type="ORF">ABC974_04725</name>
</gene>
<dbReference type="Proteomes" id="UP001419910">
    <property type="component" value="Unassembled WGS sequence"/>
</dbReference>
<evidence type="ECO:0000256" key="4">
    <source>
        <dbReference type="RuleBase" id="RU003476"/>
    </source>
</evidence>
<evidence type="ECO:0000256" key="3">
    <source>
        <dbReference type="ARBA" id="ARBA00022842"/>
    </source>
</evidence>
<dbReference type="PRINTS" id="PR00502">
    <property type="entry name" value="NUDIXFAMILY"/>
</dbReference>
<dbReference type="InterPro" id="IPR020084">
    <property type="entry name" value="NUDIX_hydrolase_CS"/>
</dbReference>
<dbReference type="EMBL" id="JBDIME010000003">
    <property type="protein sequence ID" value="MEN2788921.1"/>
    <property type="molecule type" value="Genomic_DNA"/>
</dbReference>
<keyword evidence="7" id="KW-1185">Reference proteome</keyword>
<protein>
    <submittedName>
        <fullName evidence="6">NUDIX domain-containing protein</fullName>
    </submittedName>
</protein>
<dbReference type="InterPro" id="IPR020476">
    <property type="entry name" value="Nudix_hydrolase"/>
</dbReference>
<dbReference type="PANTHER" id="PTHR43046">
    <property type="entry name" value="GDP-MANNOSE MANNOSYL HYDROLASE"/>
    <property type="match status" value="1"/>
</dbReference>
<feature type="domain" description="Nudix hydrolase" evidence="5">
    <location>
        <begin position="5"/>
        <end position="143"/>
    </location>
</feature>
<dbReference type="Gene3D" id="3.90.79.10">
    <property type="entry name" value="Nucleoside Triphosphate Pyrophosphohydrolase"/>
    <property type="match status" value="1"/>
</dbReference>